<dbReference type="EMBL" id="KZ679138">
    <property type="protein sequence ID" value="PTB73606.1"/>
    <property type="molecule type" value="Genomic_DNA"/>
</dbReference>
<evidence type="ECO:0000313" key="2">
    <source>
        <dbReference type="EMBL" id="PTB73606.1"/>
    </source>
</evidence>
<name>A0A2T4BWI9_TRILO</name>
<evidence type="ECO:0000256" key="1">
    <source>
        <dbReference type="SAM" id="MobiDB-lite"/>
    </source>
</evidence>
<feature type="compositionally biased region" description="Polar residues" evidence="1">
    <location>
        <begin position="102"/>
        <end position="116"/>
    </location>
</feature>
<dbReference type="AlphaFoldDB" id="A0A2T4BWI9"/>
<feature type="compositionally biased region" description="Basic and acidic residues" evidence="1">
    <location>
        <begin position="64"/>
        <end position="76"/>
    </location>
</feature>
<evidence type="ECO:0000313" key="3">
    <source>
        <dbReference type="Proteomes" id="UP000240760"/>
    </source>
</evidence>
<reference evidence="2 3" key="1">
    <citation type="submission" date="2016-07" db="EMBL/GenBank/DDBJ databases">
        <title>Multiple horizontal gene transfer events from other fungi enriched the ability of initially mycotrophic Trichoderma (Ascomycota) to feed on dead plant biomass.</title>
        <authorList>
            <consortium name="DOE Joint Genome Institute"/>
            <person name="Aerts A."/>
            <person name="Atanasova L."/>
            <person name="Chenthamara K."/>
            <person name="Zhang J."/>
            <person name="Grujic M."/>
            <person name="Henrissat B."/>
            <person name="Kuo A."/>
            <person name="Salamov A."/>
            <person name="Lipzen A."/>
            <person name="Labutti K."/>
            <person name="Barry K."/>
            <person name="Miao Y."/>
            <person name="Rahimi M.J."/>
            <person name="Shen Q."/>
            <person name="Grigoriev I.V."/>
            <person name="Kubicek C.P."/>
            <person name="Druzhinina I.S."/>
        </authorList>
    </citation>
    <scope>NUCLEOTIDE SEQUENCE [LARGE SCALE GENOMIC DNA]</scope>
    <source>
        <strain evidence="2 3">ATCC 18648</strain>
    </source>
</reference>
<feature type="region of interest" description="Disordered" evidence="1">
    <location>
        <begin position="1"/>
        <end position="146"/>
    </location>
</feature>
<proteinExistence type="predicted"/>
<feature type="compositionally biased region" description="Acidic residues" evidence="1">
    <location>
        <begin position="1"/>
        <end position="10"/>
    </location>
</feature>
<feature type="compositionally biased region" description="Basic and acidic residues" evidence="1">
    <location>
        <begin position="124"/>
        <end position="135"/>
    </location>
</feature>
<gene>
    <name evidence="2" type="ORF">M440DRAFT_1066849</name>
</gene>
<organism evidence="2 3">
    <name type="scientific">Trichoderma longibrachiatum ATCC 18648</name>
    <dbReference type="NCBI Taxonomy" id="983965"/>
    <lineage>
        <taxon>Eukaryota</taxon>
        <taxon>Fungi</taxon>
        <taxon>Dikarya</taxon>
        <taxon>Ascomycota</taxon>
        <taxon>Pezizomycotina</taxon>
        <taxon>Sordariomycetes</taxon>
        <taxon>Hypocreomycetidae</taxon>
        <taxon>Hypocreales</taxon>
        <taxon>Hypocreaceae</taxon>
        <taxon>Trichoderma</taxon>
    </lineage>
</organism>
<feature type="compositionally biased region" description="Low complexity" evidence="1">
    <location>
        <begin position="44"/>
        <end position="63"/>
    </location>
</feature>
<feature type="compositionally biased region" description="Basic and acidic residues" evidence="1">
    <location>
        <begin position="163"/>
        <end position="173"/>
    </location>
</feature>
<dbReference type="Proteomes" id="UP000240760">
    <property type="component" value="Unassembled WGS sequence"/>
</dbReference>
<feature type="region of interest" description="Disordered" evidence="1">
    <location>
        <begin position="162"/>
        <end position="218"/>
    </location>
</feature>
<accession>A0A2T4BWI9</accession>
<protein>
    <submittedName>
        <fullName evidence="2">Uncharacterized protein</fullName>
    </submittedName>
</protein>
<sequence>MASQVEEIEFGVETSGAITAFGSTKETSSRGRSRGGRLDEGTRAGRTQTRTQTQTQDTKIQTRPRVEGTIRSEWRASGRVGRRQAGGGTLKGAMTEAHRGGSTETSTMHVSLQPTMVSGGRGGEAGKERRAMRQREKGRKGKVKKDSDLLLAGACGVGWPGLRDNERVEDWKGKKNQKRQRFSGGDGACGSRTVLVPGPSDRPSPRHSHEAISPPRSI</sequence>
<keyword evidence="3" id="KW-1185">Reference proteome</keyword>